<organism evidence="2 3">
    <name type="scientific">Burkholderia cenocepacia</name>
    <dbReference type="NCBI Taxonomy" id="95486"/>
    <lineage>
        <taxon>Bacteria</taxon>
        <taxon>Pseudomonadati</taxon>
        <taxon>Pseudomonadota</taxon>
        <taxon>Betaproteobacteria</taxon>
        <taxon>Burkholderiales</taxon>
        <taxon>Burkholderiaceae</taxon>
        <taxon>Burkholderia</taxon>
        <taxon>Burkholderia cepacia complex</taxon>
    </lineage>
</organism>
<evidence type="ECO:0000259" key="1">
    <source>
        <dbReference type="Pfam" id="PF03235"/>
    </source>
</evidence>
<dbReference type="Proteomes" id="UP000188543">
    <property type="component" value="Unassembled WGS sequence"/>
</dbReference>
<proteinExistence type="predicted"/>
<gene>
    <name evidence="2" type="ORF">A8E72_32290</name>
</gene>
<dbReference type="RefSeq" id="WP_077176749.1">
    <property type="nucleotide sequence ID" value="NZ_CADETK010000042.1"/>
</dbReference>
<reference evidence="2 3" key="1">
    <citation type="submission" date="2016-08" db="EMBL/GenBank/DDBJ databases">
        <authorList>
            <person name="Seilhamer J.J."/>
        </authorList>
    </citation>
    <scope>NUCLEOTIDE SEQUENCE [LARGE SCALE GENOMIC DNA]</scope>
    <source>
        <strain evidence="2 3">VC14762</strain>
    </source>
</reference>
<sequence length="350" mass="39757">MSTNSKKIVRLQDQLQKERRLVSFDSYDVTIKQLLDMYEAGHIFVPPEYQRQFVWGQERQSQLIESAFLGIPIPSLFMATNPDSTWEVVDGVQRIGTLAHFVGTPELLKAIGRDTALQIAGLEKLPDMVDLQFADLPGPMQLMFTTRPIRVTVLNDKSDMSVRFDLFERLNTGGISLTDQEIRNCVYRGPFNDDLKACAVDPNFESVIKLKPADEKNGSKEELVLRFFAFMNNYQNFDHSVKGFLNDYMKARLQSKLTSEEKSIFKKTFEFLAAELPRGIIRGNRSITPINLFEAAAVGVALCYRGKRSPKKGRIEGAINSAELREFTTAATNSRRRVAERIEFILNVVK</sequence>
<accession>A0A1V2VUV2</accession>
<feature type="domain" description="GmrSD restriction endonucleases N-terminal" evidence="1">
    <location>
        <begin position="31"/>
        <end position="186"/>
    </location>
</feature>
<dbReference type="InterPro" id="IPR004919">
    <property type="entry name" value="GmrSD_N"/>
</dbReference>
<evidence type="ECO:0000313" key="3">
    <source>
        <dbReference type="Proteomes" id="UP000188543"/>
    </source>
</evidence>
<dbReference type="PANTHER" id="PTHR39639">
    <property type="entry name" value="CHROMOSOME 16, WHOLE GENOME SHOTGUN SEQUENCE"/>
    <property type="match status" value="1"/>
</dbReference>
<dbReference type="EMBL" id="MUTJ01000096">
    <property type="protein sequence ID" value="ONU76951.1"/>
    <property type="molecule type" value="Genomic_DNA"/>
</dbReference>
<dbReference type="Pfam" id="PF03235">
    <property type="entry name" value="GmrSD_N"/>
    <property type="match status" value="1"/>
</dbReference>
<name>A0A1V2VUV2_9BURK</name>
<evidence type="ECO:0000313" key="2">
    <source>
        <dbReference type="EMBL" id="ONU76951.1"/>
    </source>
</evidence>
<dbReference type="PANTHER" id="PTHR39639:SF1">
    <property type="entry name" value="DUF262 DOMAIN-CONTAINING PROTEIN"/>
    <property type="match status" value="1"/>
</dbReference>
<dbReference type="OrthoDB" id="9798761at2"/>
<dbReference type="AlphaFoldDB" id="A0A1V2VUV2"/>
<protein>
    <recommendedName>
        <fullName evidence="1">GmrSD restriction endonucleases N-terminal domain-containing protein</fullName>
    </recommendedName>
</protein>
<comment type="caution">
    <text evidence="2">The sequence shown here is derived from an EMBL/GenBank/DDBJ whole genome shotgun (WGS) entry which is preliminary data.</text>
</comment>